<feature type="domain" description="DNA polymerase alpha/delta/epsilon subunit B" evidence="11">
    <location>
        <begin position="228"/>
        <end position="462"/>
    </location>
</feature>
<evidence type="ECO:0000313" key="13">
    <source>
        <dbReference type="EMBL" id="KAF9533433.1"/>
    </source>
</evidence>
<dbReference type="FunFam" id="2.40.50.430:FF:000002">
    <property type="entry name" value="DNA polymerase delta subunit"/>
    <property type="match status" value="1"/>
</dbReference>
<feature type="domain" description="DNA polymerase delta subunit OB-fold" evidence="12">
    <location>
        <begin position="42"/>
        <end position="174"/>
    </location>
</feature>
<evidence type="ECO:0000256" key="4">
    <source>
        <dbReference type="ARBA" id="ARBA00022679"/>
    </source>
</evidence>
<dbReference type="Gene3D" id="2.40.50.430">
    <property type="match status" value="1"/>
</dbReference>
<dbReference type="GO" id="GO:0043625">
    <property type="term" value="C:delta DNA polymerase complex"/>
    <property type="evidence" value="ECO:0007669"/>
    <property type="project" value="TreeGrafter"/>
</dbReference>
<comment type="subcellular location">
    <subcellularLocation>
        <location evidence="1">Nucleus</location>
    </subcellularLocation>
</comment>
<comment type="catalytic activity">
    <reaction evidence="9">
        <text>DNA(n) + a 2'-deoxyribonucleoside 5'-triphosphate = DNA(n+1) + diphosphate</text>
        <dbReference type="Rhea" id="RHEA:22508"/>
        <dbReference type="Rhea" id="RHEA-COMP:17339"/>
        <dbReference type="Rhea" id="RHEA-COMP:17340"/>
        <dbReference type="ChEBI" id="CHEBI:33019"/>
        <dbReference type="ChEBI" id="CHEBI:61560"/>
        <dbReference type="ChEBI" id="CHEBI:173112"/>
        <dbReference type="EC" id="2.7.7.7"/>
    </reaction>
</comment>
<reference evidence="13" key="1">
    <citation type="submission" date="2020-11" db="EMBL/GenBank/DDBJ databases">
        <authorList>
            <consortium name="DOE Joint Genome Institute"/>
            <person name="Ahrendt S."/>
            <person name="Riley R."/>
            <person name="Andreopoulos W."/>
            <person name="Labutti K."/>
            <person name="Pangilinan J."/>
            <person name="Ruiz-Duenas F.J."/>
            <person name="Barrasa J.M."/>
            <person name="Sanchez-Garcia M."/>
            <person name="Camarero S."/>
            <person name="Miyauchi S."/>
            <person name="Serrano A."/>
            <person name="Linde D."/>
            <person name="Babiker R."/>
            <person name="Drula E."/>
            <person name="Ayuso-Fernandez I."/>
            <person name="Pacheco R."/>
            <person name="Padilla G."/>
            <person name="Ferreira P."/>
            <person name="Barriuso J."/>
            <person name="Kellner H."/>
            <person name="Castanera R."/>
            <person name="Alfaro M."/>
            <person name="Ramirez L."/>
            <person name="Pisabarro A.G."/>
            <person name="Kuo A."/>
            <person name="Tritt A."/>
            <person name="Lipzen A."/>
            <person name="He G."/>
            <person name="Yan M."/>
            <person name="Ng V."/>
            <person name="Cullen D."/>
            <person name="Martin F."/>
            <person name="Rosso M.-N."/>
            <person name="Henrissat B."/>
            <person name="Hibbett D."/>
            <person name="Martinez A.T."/>
            <person name="Grigoriev I.V."/>
        </authorList>
    </citation>
    <scope>NUCLEOTIDE SEQUENCE</scope>
    <source>
        <strain evidence="13">CBS 506.95</strain>
    </source>
</reference>
<evidence type="ECO:0000256" key="9">
    <source>
        <dbReference type="ARBA" id="ARBA00049244"/>
    </source>
</evidence>
<evidence type="ECO:0000256" key="10">
    <source>
        <dbReference type="SAM" id="MobiDB-lite"/>
    </source>
</evidence>
<dbReference type="OrthoDB" id="3763at2759"/>
<proteinExistence type="inferred from homology"/>
<gene>
    <name evidence="13" type="ORF">CPB83DRAFT_889941</name>
</gene>
<comment type="caution">
    <text evidence="13">The sequence shown here is derived from an EMBL/GenBank/DDBJ whole genome shotgun (WGS) entry which is preliminary data.</text>
</comment>
<comment type="similarity">
    <text evidence="2">Belongs to the DNA polymerase delta/II small subunit family.</text>
</comment>
<dbReference type="PANTHER" id="PTHR10416">
    <property type="entry name" value="DNA POLYMERASE DELTA SUBUNIT 2"/>
    <property type="match status" value="1"/>
</dbReference>
<accession>A0A9P6JUZ4</accession>
<dbReference type="GO" id="GO:0003677">
    <property type="term" value="F:DNA binding"/>
    <property type="evidence" value="ECO:0007669"/>
    <property type="project" value="InterPro"/>
</dbReference>
<dbReference type="InterPro" id="IPR007185">
    <property type="entry name" value="DNA_pol_a/d/e_bsu"/>
</dbReference>
<dbReference type="Gene3D" id="3.60.21.50">
    <property type="match status" value="1"/>
</dbReference>
<dbReference type="InterPro" id="IPR024826">
    <property type="entry name" value="DNA_pol_delta/II_ssu"/>
</dbReference>
<evidence type="ECO:0000256" key="1">
    <source>
        <dbReference type="ARBA" id="ARBA00004123"/>
    </source>
</evidence>
<evidence type="ECO:0000256" key="2">
    <source>
        <dbReference type="ARBA" id="ARBA00006035"/>
    </source>
</evidence>
<keyword evidence="6" id="KW-0235">DNA replication</keyword>
<dbReference type="GO" id="GO:0006273">
    <property type="term" value="P:lagging strand elongation"/>
    <property type="evidence" value="ECO:0007669"/>
    <property type="project" value="UniProtKB-ARBA"/>
</dbReference>
<evidence type="ECO:0000256" key="6">
    <source>
        <dbReference type="ARBA" id="ARBA00022705"/>
    </source>
</evidence>
<dbReference type="EMBL" id="MU157828">
    <property type="protein sequence ID" value="KAF9533433.1"/>
    <property type="molecule type" value="Genomic_DNA"/>
</dbReference>
<organism evidence="13 14">
    <name type="scientific">Crepidotus variabilis</name>
    <dbReference type="NCBI Taxonomy" id="179855"/>
    <lineage>
        <taxon>Eukaryota</taxon>
        <taxon>Fungi</taxon>
        <taxon>Dikarya</taxon>
        <taxon>Basidiomycota</taxon>
        <taxon>Agaricomycotina</taxon>
        <taxon>Agaricomycetes</taxon>
        <taxon>Agaricomycetidae</taxon>
        <taxon>Agaricales</taxon>
        <taxon>Agaricineae</taxon>
        <taxon>Crepidotaceae</taxon>
        <taxon>Crepidotus</taxon>
    </lineage>
</organism>
<evidence type="ECO:0000259" key="12">
    <source>
        <dbReference type="Pfam" id="PF18018"/>
    </source>
</evidence>
<feature type="region of interest" description="Disordered" evidence="10">
    <location>
        <begin position="523"/>
        <end position="554"/>
    </location>
</feature>
<dbReference type="GO" id="GO:0003887">
    <property type="term" value="F:DNA-directed DNA polymerase activity"/>
    <property type="evidence" value="ECO:0007669"/>
    <property type="project" value="UniProtKB-KW"/>
</dbReference>
<dbReference type="Pfam" id="PF04042">
    <property type="entry name" value="DNA_pol_E_B"/>
    <property type="match status" value="1"/>
</dbReference>
<evidence type="ECO:0000256" key="8">
    <source>
        <dbReference type="ARBA" id="ARBA00023242"/>
    </source>
</evidence>
<protein>
    <recommendedName>
        <fullName evidence="3">DNA-directed DNA polymerase</fullName>
        <ecNumber evidence="3">2.7.7.7</ecNumber>
    </recommendedName>
</protein>
<dbReference type="PANTHER" id="PTHR10416:SF0">
    <property type="entry name" value="DNA POLYMERASE DELTA SUBUNIT 2"/>
    <property type="match status" value="1"/>
</dbReference>
<evidence type="ECO:0000256" key="5">
    <source>
        <dbReference type="ARBA" id="ARBA00022695"/>
    </source>
</evidence>
<evidence type="ECO:0000256" key="3">
    <source>
        <dbReference type="ARBA" id="ARBA00012417"/>
    </source>
</evidence>
<feature type="region of interest" description="Disordered" evidence="10">
    <location>
        <begin position="290"/>
        <end position="313"/>
    </location>
</feature>
<dbReference type="Proteomes" id="UP000807306">
    <property type="component" value="Unassembled WGS sequence"/>
</dbReference>
<dbReference type="GO" id="GO:0006281">
    <property type="term" value="P:DNA repair"/>
    <property type="evidence" value="ECO:0007669"/>
    <property type="project" value="UniProtKB-ARBA"/>
</dbReference>
<dbReference type="AlphaFoldDB" id="A0A9P6JUZ4"/>
<dbReference type="EC" id="2.7.7.7" evidence="3"/>
<evidence type="ECO:0000256" key="7">
    <source>
        <dbReference type="ARBA" id="ARBA00022932"/>
    </source>
</evidence>
<keyword evidence="14" id="KW-1185">Reference proteome</keyword>
<dbReference type="InterPro" id="IPR040663">
    <property type="entry name" value="DNA_pol_D_N"/>
</dbReference>
<evidence type="ECO:0000259" key="11">
    <source>
        <dbReference type="Pfam" id="PF04042"/>
    </source>
</evidence>
<keyword evidence="7" id="KW-0239">DNA-directed DNA polymerase</keyword>
<evidence type="ECO:0000313" key="14">
    <source>
        <dbReference type="Proteomes" id="UP000807306"/>
    </source>
</evidence>
<keyword evidence="4" id="KW-0808">Transferase</keyword>
<sequence>MTAYASISLPPTLERPITMVQAPTPSTPSFFIDKSRKSYKHQYSNIYFIRLHHLRDTVRKTAGEKWQGVKGNPGFVERVLDVEKGKLCYVVGTVYMDMPLKPNVIEDVARDQSIAPPPPPVKIFSPEDSIMLEDESGRVRLVGHPIHDAPLVTGIIMSALGMETPSGDFEVIDYCFADLAPQPHLEEEERRASMMDLDGKFYIFQGNDWVLIATADAGTSSSPEDEWVAVVSGLEIGTSSPSDAQIQMLTEYLTGEGGVVEEQVSAARISRLIIAGDSLAPIEASIVEPNQVEDRKGKRSTQDSTTSGPHPILGLGSTLQDIAGVMPINILPGASDPSGIIMPQQPFPRAMFGDAARYSTFSCETNPTYITLSTSDSKASPRLDPISRTFLINSGQPLNDMFKYLPTPPNTRLSMAESTLRWRHMAPTAPDTLWCHPYLKEDPFIIRETPNFYILGGQQKFGTRLVTDQQTEAKGKFSSQKRCRLVLVPSFSKTGILVLLNLRTLNVKTIKFGVHGMKVNVEPEAQKDPMQEPDSTPAPPEPSAPKSSMDYGFI</sequence>
<keyword evidence="8" id="KW-0539">Nucleus</keyword>
<keyword evidence="5" id="KW-0548">Nucleotidyltransferase</keyword>
<name>A0A9P6JUZ4_9AGAR</name>
<dbReference type="Pfam" id="PF18018">
    <property type="entry name" value="DNA_pol_D_N"/>
    <property type="match status" value="1"/>
</dbReference>